<dbReference type="EMBL" id="SOBK01000018">
    <property type="protein sequence ID" value="TDT81987.1"/>
    <property type="molecule type" value="Genomic_DNA"/>
</dbReference>
<dbReference type="PANTHER" id="PTHR12526">
    <property type="entry name" value="GLYCOSYLTRANSFERASE"/>
    <property type="match status" value="1"/>
</dbReference>
<evidence type="ECO:0000313" key="1">
    <source>
        <dbReference type="EMBL" id="AMK10307.1"/>
    </source>
</evidence>
<dbReference type="Gene3D" id="3.40.50.2000">
    <property type="entry name" value="Glycogen Phosphorylase B"/>
    <property type="match status" value="2"/>
</dbReference>
<reference evidence="2 4" key="2">
    <citation type="submission" date="2019-03" db="EMBL/GenBank/DDBJ databases">
        <title>Genomic Encyclopedia of Type Strains, Phase IV (KMG-IV): sequencing the most valuable type-strain genomes for metagenomic binning, comparative biology and taxonomic classification.</title>
        <authorList>
            <person name="Goeker M."/>
        </authorList>
    </citation>
    <scope>NUCLEOTIDE SEQUENCE [LARGE SCALE GENOMIC DNA]</scope>
    <source>
        <strain evidence="2 4">DSM 101483</strain>
    </source>
</reference>
<sequence length="360" mass="39760">MQLPPVIHHTGLEMSGGATRVARLLIAGLKRQRIESSLSFELSERADGTAIAPEEFGRRLPEGALAHIHCTGDWPALLSSIPDGTRTFITLHDCELFTGGCPYPLDCPNLDRGCADPCPRNFPGSEALRKAKLAEVIRLNPVLTAPSRWLARLAKLHLLRSVRIIPNGIPWPPSVRSKNAARKQLGINPAARVILFAAHGGMNAAYKSGDAWQDIWQRLKAKLPDLLCFAVGGDREERKDDLVLWPYVDRNKLSQLMAAADVLLYPTKADNHSLVILEAMSLGLPVVAYSVGGVPEQIVDRATGLLVRPGDRNAFVQAALWLLSRRPVIRQMGQEAFQSGRKRFTMDRMVSGYMRLYRGQ</sequence>
<keyword evidence="3" id="KW-1185">Reference proteome</keyword>
<protein>
    <submittedName>
        <fullName evidence="1">Glycosyl transferase family 1</fullName>
    </submittedName>
    <submittedName>
        <fullName evidence="2">Glycosyltransferase involved in cell wall biosynthesis</fullName>
    </submittedName>
</protein>
<dbReference type="AlphaFoldDB" id="A0A126QKH4"/>
<dbReference type="PANTHER" id="PTHR12526:SF634">
    <property type="entry name" value="BLL3361 PROTEIN"/>
    <property type="match status" value="1"/>
</dbReference>
<organism evidence="2 4">
    <name type="scientific">Pseudodesulfovibrio indicus</name>
    <dbReference type="NCBI Taxonomy" id="1716143"/>
    <lineage>
        <taxon>Bacteria</taxon>
        <taxon>Pseudomonadati</taxon>
        <taxon>Thermodesulfobacteriota</taxon>
        <taxon>Desulfovibrionia</taxon>
        <taxon>Desulfovibrionales</taxon>
        <taxon>Desulfovibrionaceae</taxon>
    </lineage>
</organism>
<dbReference type="Proteomes" id="UP000295506">
    <property type="component" value="Unassembled WGS sequence"/>
</dbReference>
<evidence type="ECO:0000313" key="3">
    <source>
        <dbReference type="Proteomes" id="UP000055611"/>
    </source>
</evidence>
<dbReference type="KEGG" id="dej:AWY79_03825"/>
<dbReference type="Pfam" id="PF13692">
    <property type="entry name" value="Glyco_trans_1_4"/>
    <property type="match status" value="1"/>
</dbReference>
<dbReference type="SUPFAM" id="SSF53756">
    <property type="entry name" value="UDP-Glycosyltransferase/glycogen phosphorylase"/>
    <property type="match status" value="1"/>
</dbReference>
<dbReference type="GO" id="GO:0016740">
    <property type="term" value="F:transferase activity"/>
    <property type="evidence" value="ECO:0007669"/>
    <property type="project" value="UniProtKB-KW"/>
</dbReference>
<evidence type="ECO:0000313" key="4">
    <source>
        <dbReference type="Proteomes" id="UP000295506"/>
    </source>
</evidence>
<dbReference type="Proteomes" id="UP000055611">
    <property type="component" value="Chromosome"/>
</dbReference>
<dbReference type="OrthoDB" id="9790710at2"/>
<evidence type="ECO:0000313" key="2">
    <source>
        <dbReference type="EMBL" id="TDT81987.1"/>
    </source>
</evidence>
<dbReference type="EMBL" id="CP014206">
    <property type="protein sequence ID" value="AMK10307.1"/>
    <property type="molecule type" value="Genomic_DNA"/>
</dbReference>
<dbReference type="RefSeq" id="WP_066800522.1">
    <property type="nucleotide sequence ID" value="NZ_CP014206.1"/>
</dbReference>
<gene>
    <name evidence="1" type="ORF">AWY79_03825</name>
    <name evidence="2" type="ORF">EDC59_1186</name>
</gene>
<name>A0A126QKH4_9BACT</name>
<reference evidence="1 3" key="1">
    <citation type="journal article" date="2016" name="Front. Microbiol.">
        <title>Genome Sequence of the Piezophilic, Mesophilic Sulfate-Reducing Bacterium Desulfovibrio indicus J2T.</title>
        <authorList>
            <person name="Cao J."/>
            <person name="Maignien L."/>
            <person name="Shao Z."/>
            <person name="Alain K."/>
            <person name="Jebbar M."/>
        </authorList>
    </citation>
    <scope>NUCLEOTIDE SEQUENCE [LARGE SCALE GENOMIC DNA]</scope>
    <source>
        <strain evidence="1 3">J2</strain>
    </source>
</reference>
<keyword evidence="1" id="KW-0808">Transferase</keyword>
<accession>A0A126QKH4</accession>
<proteinExistence type="predicted"/>